<keyword evidence="2" id="KW-1185">Reference proteome</keyword>
<dbReference type="InParanoid" id="A7E8P5"/>
<dbReference type="KEGG" id="ssl:SS1G_01673"/>
<dbReference type="AlphaFoldDB" id="A7E8P5"/>
<name>A7E8P5_SCLS1</name>
<dbReference type="RefSeq" id="XP_001597479.1">
    <property type="nucleotide sequence ID" value="XM_001597429.1"/>
</dbReference>
<organism evidence="1 2">
    <name type="scientific">Sclerotinia sclerotiorum (strain ATCC 18683 / 1980 / Ss-1)</name>
    <name type="common">White mold</name>
    <name type="synonym">Whetzelinia sclerotiorum</name>
    <dbReference type="NCBI Taxonomy" id="665079"/>
    <lineage>
        <taxon>Eukaryota</taxon>
        <taxon>Fungi</taxon>
        <taxon>Dikarya</taxon>
        <taxon>Ascomycota</taxon>
        <taxon>Pezizomycotina</taxon>
        <taxon>Leotiomycetes</taxon>
        <taxon>Helotiales</taxon>
        <taxon>Sclerotiniaceae</taxon>
        <taxon>Sclerotinia</taxon>
    </lineage>
</organism>
<proteinExistence type="predicted"/>
<sequence>MAVADNTTEACGCRFVFVTPTIACSASERKEVNITALGQCHIATELNNHNTDIKQSEPEFQQVRNLFPKEEFRNT</sequence>
<dbReference type="GeneID" id="5493339"/>
<reference evidence="2" key="1">
    <citation type="journal article" date="2011" name="PLoS Genet.">
        <title>Genomic analysis of the necrotrophic fungal pathogens Sclerotinia sclerotiorum and Botrytis cinerea.</title>
        <authorList>
            <person name="Amselem J."/>
            <person name="Cuomo C.A."/>
            <person name="van Kan J.A."/>
            <person name="Viaud M."/>
            <person name="Benito E.P."/>
            <person name="Couloux A."/>
            <person name="Coutinho P.M."/>
            <person name="de Vries R.P."/>
            <person name="Dyer P.S."/>
            <person name="Fillinger S."/>
            <person name="Fournier E."/>
            <person name="Gout L."/>
            <person name="Hahn M."/>
            <person name="Kohn L."/>
            <person name="Lapalu N."/>
            <person name="Plummer K.M."/>
            <person name="Pradier J.M."/>
            <person name="Quevillon E."/>
            <person name="Sharon A."/>
            <person name="Simon A."/>
            <person name="ten Have A."/>
            <person name="Tudzynski B."/>
            <person name="Tudzynski P."/>
            <person name="Wincker P."/>
            <person name="Andrew M."/>
            <person name="Anthouard V."/>
            <person name="Beever R.E."/>
            <person name="Beffa R."/>
            <person name="Benoit I."/>
            <person name="Bouzid O."/>
            <person name="Brault B."/>
            <person name="Chen Z."/>
            <person name="Choquer M."/>
            <person name="Collemare J."/>
            <person name="Cotton P."/>
            <person name="Danchin E.G."/>
            <person name="Da Silva C."/>
            <person name="Gautier A."/>
            <person name="Giraud C."/>
            <person name="Giraud T."/>
            <person name="Gonzalez C."/>
            <person name="Grossetete S."/>
            <person name="Guldener U."/>
            <person name="Henrissat B."/>
            <person name="Howlett B.J."/>
            <person name="Kodira C."/>
            <person name="Kretschmer M."/>
            <person name="Lappartient A."/>
            <person name="Leroch M."/>
            <person name="Levis C."/>
            <person name="Mauceli E."/>
            <person name="Neuveglise C."/>
            <person name="Oeser B."/>
            <person name="Pearson M."/>
            <person name="Poulain J."/>
            <person name="Poussereau N."/>
            <person name="Quesneville H."/>
            <person name="Rascle C."/>
            <person name="Schumacher J."/>
            <person name="Segurens B."/>
            <person name="Sexton A."/>
            <person name="Silva E."/>
            <person name="Sirven C."/>
            <person name="Soanes D.M."/>
            <person name="Talbot N.J."/>
            <person name="Templeton M."/>
            <person name="Yandava C."/>
            <person name="Yarden O."/>
            <person name="Zeng Q."/>
            <person name="Rollins J.A."/>
            <person name="Lebrun M.H."/>
            <person name="Dickman M."/>
        </authorList>
    </citation>
    <scope>NUCLEOTIDE SEQUENCE [LARGE SCALE GENOMIC DNA]</scope>
    <source>
        <strain evidence="2">ATCC 18683 / 1980 / Ss-1</strain>
    </source>
</reference>
<evidence type="ECO:0000313" key="1">
    <source>
        <dbReference type="EMBL" id="EDN96747.1"/>
    </source>
</evidence>
<dbReference type="HOGENOM" id="CLU_2672582_0_0_1"/>
<evidence type="ECO:0000313" key="2">
    <source>
        <dbReference type="Proteomes" id="UP000001312"/>
    </source>
</evidence>
<gene>
    <name evidence="1" type="ORF">SS1G_01673</name>
</gene>
<dbReference type="Proteomes" id="UP000001312">
    <property type="component" value="Unassembled WGS sequence"/>
</dbReference>
<dbReference type="EMBL" id="CH476622">
    <property type="protein sequence ID" value="EDN96747.1"/>
    <property type="molecule type" value="Genomic_DNA"/>
</dbReference>
<accession>A7E8P5</accession>
<protein>
    <submittedName>
        <fullName evidence="1">Uncharacterized protein</fullName>
    </submittedName>
</protein>